<name>A0A8J7U5L2_9BACT</name>
<evidence type="ECO:0000313" key="3">
    <source>
        <dbReference type="EMBL" id="MBO1320969.1"/>
    </source>
</evidence>
<keyword evidence="2" id="KW-1133">Transmembrane helix</keyword>
<feature type="region of interest" description="Disordered" evidence="1">
    <location>
        <begin position="1"/>
        <end position="23"/>
    </location>
</feature>
<reference evidence="3" key="1">
    <citation type="submission" date="2021-03" db="EMBL/GenBank/DDBJ databases">
        <authorList>
            <person name="Wang G."/>
        </authorList>
    </citation>
    <scope>NUCLEOTIDE SEQUENCE</scope>
    <source>
        <strain evidence="3">KCTC 12899</strain>
    </source>
</reference>
<accession>A0A8J7U5L2</accession>
<proteinExistence type="predicted"/>
<dbReference type="Proteomes" id="UP000664417">
    <property type="component" value="Unassembled WGS sequence"/>
</dbReference>
<organism evidence="3 4">
    <name type="scientific">Acanthopleuribacter pedis</name>
    <dbReference type="NCBI Taxonomy" id="442870"/>
    <lineage>
        <taxon>Bacteria</taxon>
        <taxon>Pseudomonadati</taxon>
        <taxon>Acidobacteriota</taxon>
        <taxon>Holophagae</taxon>
        <taxon>Acanthopleuribacterales</taxon>
        <taxon>Acanthopleuribacteraceae</taxon>
        <taxon>Acanthopleuribacter</taxon>
    </lineage>
</organism>
<dbReference type="RefSeq" id="WP_207860944.1">
    <property type="nucleotide sequence ID" value="NZ_JAFREP010000020.1"/>
</dbReference>
<sequence>MLDPEVQKVVEEEARRNGDDPAELEQISARLRDAAQAWQDEGTPPWPRLPMATSTNPSTPRWFTQWLPAFLCILMFALLVGQSRVISDAGGWRIEFGAPAAATETATTTTPEQTTDPDTITLTRAELADYLDQRFAEQNKRMLVEFRKGLSDYHENQETYLTSLFEFQKNEISNDRARDMERLVNNWQRQRLTDLDNIEDRMAFLVDQQSLNNDTLYDLANAVQRAPSDD</sequence>
<keyword evidence="2" id="KW-0812">Transmembrane</keyword>
<comment type="caution">
    <text evidence="3">The sequence shown here is derived from an EMBL/GenBank/DDBJ whole genome shotgun (WGS) entry which is preliminary data.</text>
</comment>
<gene>
    <name evidence="3" type="ORF">J3U88_21000</name>
</gene>
<keyword evidence="4" id="KW-1185">Reference proteome</keyword>
<feature type="transmembrane region" description="Helical" evidence="2">
    <location>
        <begin position="63"/>
        <end position="81"/>
    </location>
</feature>
<dbReference type="AlphaFoldDB" id="A0A8J7U5L2"/>
<evidence type="ECO:0000256" key="1">
    <source>
        <dbReference type="SAM" id="MobiDB-lite"/>
    </source>
</evidence>
<evidence type="ECO:0000313" key="4">
    <source>
        <dbReference type="Proteomes" id="UP000664417"/>
    </source>
</evidence>
<dbReference type="EMBL" id="JAFREP010000020">
    <property type="protein sequence ID" value="MBO1320969.1"/>
    <property type="molecule type" value="Genomic_DNA"/>
</dbReference>
<evidence type="ECO:0000256" key="2">
    <source>
        <dbReference type="SAM" id="Phobius"/>
    </source>
</evidence>
<protein>
    <submittedName>
        <fullName evidence="3">Uncharacterized protein</fullName>
    </submittedName>
</protein>
<keyword evidence="2" id="KW-0472">Membrane</keyword>
<feature type="compositionally biased region" description="Basic and acidic residues" evidence="1">
    <location>
        <begin position="1"/>
        <end position="19"/>
    </location>
</feature>